<dbReference type="AlphaFoldDB" id="A0A8S4B531"/>
<feature type="domain" description="SOCS box" evidence="6">
    <location>
        <begin position="527"/>
        <end position="573"/>
    </location>
</feature>
<dbReference type="SMART" id="SM00248">
    <property type="entry name" value="ANK"/>
    <property type="match status" value="12"/>
</dbReference>
<evidence type="ECO:0000313" key="7">
    <source>
        <dbReference type="EMBL" id="CAG5927238.1"/>
    </source>
</evidence>
<evidence type="ECO:0000256" key="5">
    <source>
        <dbReference type="PROSITE-ProRule" id="PRU00023"/>
    </source>
</evidence>
<sequence length="573" mass="61973">RTALHEAASHGRALQLKQLIENGASINIVTVDNITPLHDACIQGHPNCARLLLEAGAQVDVRTIHGSTALCNACASGSLECAKLLLQYGAQVNPSLTALTASPLHEACIQGNVEVVRLMIASGANLEAFDVHFGPPLHIACVKGHVDCVKELLRAGARVNSVKFHDTALHHAARAQMVNMIDTLVEFGANVYASDNLGKKPVHYTSPTSPSYFSLCFYESNPLSLQQLCRIALRMMLGTKATEVMRQLSISPRIQSYLQYCDHPTSLKRLFTNNASRCFFADTNNSGTGDGQRMEIENFQSYCFGDIGSWAERTEVHKAASLGQTSQLQDLIQGGASVNVVAVDSITPLHEACLRGQAQCVQLLLEAGAQVDARNVDGSTPLCDACSAGSLECVRLLLEHGAKANPALTSRTASPLHEACMGGNSDCVKLLITMGAGLEAYDLYYGTPLHVACVNEHTDCVKVLLNAGARVNASRLHETPLHHAAKTMRVEMIEILVEFGANIYARDQHNRKPLDYTTPGSPSADCLQFYEATPMSLQQLSRLAVRKKLGTTALTVLAQLDMPKLIINYLCYQ</sequence>
<dbReference type="InterPro" id="IPR051573">
    <property type="entry name" value="Ankyrin-SOCS_box_domain"/>
</dbReference>
<feature type="non-terminal residue" evidence="7">
    <location>
        <position position="573"/>
    </location>
</feature>
<dbReference type="SUPFAM" id="SSF48403">
    <property type="entry name" value="Ankyrin repeat"/>
    <property type="match status" value="2"/>
</dbReference>
<keyword evidence="8" id="KW-1185">Reference proteome</keyword>
<accession>A0A8S4B531</accession>
<keyword evidence="4 5" id="KW-0040">ANK repeat</keyword>
<dbReference type="PROSITE" id="PS50297">
    <property type="entry name" value="ANK_REP_REGION"/>
    <property type="match status" value="11"/>
</dbReference>
<feature type="repeat" description="ANK" evidence="5">
    <location>
        <begin position="65"/>
        <end position="93"/>
    </location>
</feature>
<keyword evidence="3" id="KW-0677">Repeat</keyword>
<dbReference type="InterPro" id="IPR036036">
    <property type="entry name" value="SOCS_box-like_dom_sf"/>
</dbReference>
<feature type="repeat" description="ANK" evidence="5">
    <location>
        <begin position="377"/>
        <end position="405"/>
    </location>
</feature>
<dbReference type="PROSITE" id="PS50225">
    <property type="entry name" value="SOCS"/>
    <property type="match status" value="2"/>
</dbReference>
<dbReference type="Gene3D" id="1.25.40.20">
    <property type="entry name" value="Ankyrin repeat-containing domain"/>
    <property type="match status" value="2"/>
</dbReference>
<dbReference type="InterPro" id="IPR001496">
    <property type="entry name" value="SOCS_box"/>
</dbReference>
<dbReference type="InterPro" id="IPR036770">
    <property type="entry name" value="Ankyrin_rpt-contain_sf"/>
</dbReference>
<dbReference type="PANTHER" id="PTHR24136">
    <property type="entry name" value="SOWAH (DROSOPHILA) HOMOLOG"/>
    <property type="match status" value="1"/>
</dbReference>
<reference evidence="7" key="1">
    <citation type="submission" date="2021-05" db="EMBL/GenBank/DDBJ databases">
        <authorList>
            <person name="Tigano A."/>
        </authorList>
    </citation>
    <scope>NUCLEOTIDE SEQUENCE</scope>
</reference>
<feature type="repeat" description="ANK" evidence="5">
    <location>
        <begin position="344"/>
        <end position="376"/>
    </location>
</feature>
<dbReference type="PROSITE" id="PS50088">
    <property type="entry name" value="ANK_REPEAT"/>
    <property type="match status" value="11"/>
</dbReference>
<dbReference type="GO" id="GO:0016567">
    <property type="term" value="P:protein ubiquitination"/>
    <property type="evidence" value="ECO:0007669"/>
    <property type="project" value="TreeGrafter"/>
</dbReference>
<evidence type="ECO:0000256" key="3">
    <source>
        <dbReference type="ARBA" id="ARBA00022737"/>
    </source>
</evidence>
<feature type="repeat" description="ANK" evidence="5">
    <location>
        <begin position="444"/>
        <end position="476"/>
    </location>
</feature>
<evidence type="ECO:0000256" key="4">
    <source>
        <dbReference type="ARBA" id="ARBA00023043"/>
    </source>
</evidence>
<feature type="domain" description="SOCS box" evidence="6">
    <location>
        <begin position="215"/>
        <end position="264"/>
    </location>
</feature>
<protein>
    <submittedName>
        <fullName evidence="7">(Atlantic silverside) hypothetical protein</fullName>
    </submittedName>
</protein>
<proteinExistence type="inferred from homology"/>
<feature type="repeat" description="ANK" evidence="5">
    <location>
        <begin position="476"/>
        <end position="508"/>
    </location>
</feature>
<dbReference type="Pfam" id="PF12796">
    <property type="entry name" value="Ank_2"/>
    <property type="match status" value="5"/>
</dbReference>
<dbReference type="EMBL" id="CAJRST010011113">
    <property type="protein sequence ID" value="CAG5927238.1"/>
    <property type="molecule type" value="Genomic_DNA"/>
</dbReference>
<dbReference type="Pfam" id="PF00023">
    <property type="entry name" value="Ank"/>
    <property type="match status" value="1"/>
</dbReference>
<dbReference type="SMART" id="SM00969">
    <property type="entry name" value="SOCS_box"/>
    <property type="match status" value="2"/>
</dbReference>
<evidence type="ECO:0000256" key="1">
    <source>
        <dbReference type="ARBA" id="ARBA00004906"/>
    </source>
</evidence>
<dbReference type="FunFam" id="1.25.40.20:FF:000016">
    <property type="entry name" value="Ankyrin repeat and SOCS box containing 5"/>
    <property type="match status" value="2"/>
</dbReference>
<dbReference type="OrthoDB" id="10252328at2759"/>
<dbReference type="Gene3D" id="1.10.750.20">
    <property type="entry name" value="SOCS box"/>
    <property type="match status" value="2"/>
</dbReference>
<evidence type="ECO:0000259" key="6">
    <source>
        <dbReference type="PROSITE" id="PS50225"/>
    </source>
</evidence>
<feature type="repeat" description="ANK" evidence="5">
    <location>
        <begin position="136"/>
        <end position="164"/>
    </location>
</feature>
<comment type="caution">
    <text evidence="7">The sequence shown here is derived from an EMBL/GenBank/DDBJ whole genome shotgun (WGS) entry which is preliminary data.</text>
</comment>
<feature type="repeat" description="ANK" evidence="5">
    <location>
        <begin position="411"/>
        <end position="443"/>
    </location>
</feature>
<comment type="similarity">
    <text evidence="2">Belongs to the ankyrin SOCS box (ASB) family.</text>
</comment>
<name>A0A8S4B531_9TELE</name>
<comment type="pathway">
    <text evidence="1">Protein modification; protein ubiquitination.</text>
</comment>
<organism evidence="7 8">
    <name type="scientific">Menidia menidia</name>
    <name type="common">Atlantic silverside</name>
    <dbReference type="NCBI Taxonomy" id="238744"/>
    <lineage>
        <taxon>Eukaryota</taxon>
        <taxon>Metazoa</taxon>
        <taxon>Chordata</taxon>
        <taxon>Craniata</taxon>
        <taxon>Vertebrata</taxon>
        <taxon>Euteleostomi</taxon>
        <taxon>Actinopterygii</taxon>
        <taxon>Neopterygii</taxon>
        <taxon>Teleostei</taxon>
        <taxon>Neoteleostei</taxon>
        <taxon>Acanthomorphata</taxon>
        <taxon>Ovalentaria</taxon>
        <taxon>Atherinomorphae</taxon>
        <taxon>Atheriniformes</taxon>
        <taxon>Atherinopsidae</taxon>
        <taxon>Menidiinae</taxon>
        <taxon>Menidia</taxon>
    </lineage>
</organism>
<dbReference type="GO" id="GO:0035556">
    <property type="term" value="P:intracellular signal transduction"/>
    <property type="evidence" value="ECO:0007669"/>
    <property type="project" value="InterPro"/>
</dbReference>
<dbReference type="InterPro" id="IPR002110">
    <property type="entry name" value="Ankyrin_rpt"/>
</dbReference>
<dbReference type="PANTHER" id="PTHR24136:SF53">
    <property type="entry name" value="ANKYRIN REPEAT AND SOCS BOX CONTAINING 13"/>
    <property type="match status" value="1"/>
</dbReference>
<feature type="repeat" description="ANK" evidence="5">
    <location>
        <begin position="99"/>
        <end position="131"/>
    </location>
</feature>
<evidence type="ECO:0000256" key="2">
    <source>
        <dbReference type="ARBA" id="ARBA00005949"/>
    </source>
</evidence>
<evidence type="ECO:0000313" key="8">
    <source>
        <dbReference type="Proteomes" id="UP000677803"/>
    </source>
</evidence>
<dbReference type="GO" id="GO:0045732">
    <property type="term" value="P:positive regulation of protein catabolic process"/>
    <property type="evidence" value="ECO:0007669"/>
    <property type="project" value="TreeGrafter"/>
</dbReference>
<feature type="repeat" description="ANK" evidence="5">
    <location>
        <begin position="164"/>
        <end position="196"/>
    </location>
</feature>
<dbReference type="Pfam" id="PF07525">
    <property type="entry name" value="SOCS_box"/>
    <property type="match status" value="2"/>
</dbReference>
<feature type="repeat" description="ANK" evidence="5">
    <location>
        <begin position="32"/>
        <end position="64"/>
    </location>
</feature>
<dbReference type="Proteomes" id="UP000677803">
    <property type="component" value="Unassembled WGS sequence"/>
</dbReference>
<dbReference type="SUPFAM" id="SSF158235">
    <property type="entry name" value="SOCS box-like"/>
    <property type="match status" value="1"/>
</dbReference>
<feature type="repeat" description="ANK" evidence="5">
    <location>
        <begin position="1"/>
        <end position="31"/>
    </location>
</feature>
<gene>
    <name evidence="7" type="ORF">MMEN_LOCUS11194</name>
</gene>